<feature type="transmembrane region" description="Helical" evidence="9">
    <location>
        <begin position="302"/>
        <end position="319"/>
    </location>
</feature>
<evidence type="ECO:0000256" key="1">
    <source>
        <dbReference type="ARBA" id="ARBA00002265"/>
    </source>
</evidence>
<feature type="transmembrane region" description="Helical" evidence="9">
    <location>
        <begin position="63"/>
        <end position="81"/>
    </location>
</feature>
<keyword evidence="6 9" id="KW-1133">Transmembrane helix</keyword>
<keyword evidence="11" id="KW-1185">Reference proteome</keyword>
<evidence type="ECO:0000256" key="5">
    <source>
        <dbReference type="ARBA" id="ARBA00022692"/>
    </source>
</evidence>
<organism evidence="10 11">
    <name type="scientific">Motiliproteus coralliicola</name>
    <dbReference type="NCBI Taxonomy" id="2283196"/>
    <lineage>
        <taxon>Bacteria</taxon>
        <taxon>Pseudomonadati</taxon>
        <taxon>Pseudomonadota</taxon>
        <taxon>Gammaproteobacteria</taxon>
        <taxon>Oceanospirillales</taxon>
        <taxon>Oceanospirillaceae</taxon>
        <taxon>Motiliproteus</taxon>
    </lineage>
</organism>
<evidence type="ECO:0000256" key="7">
    <source>
        <dbReference type="ARBA" id="ARBA00023136"/>
    </source>
</evidence>
<dbReference type="RefSeq" id="WP_114694601.1">
    <property type="nucleotide sequence ID" value="NZ_QQOH01000001.1"/>
</dbReference>
<evidence type="ECO:0000313" key="10">
    <source>
        <dbReference type="EMBL" id="RDE25007.1"/>
    </source>
</evidence>
<evidence type="ECO:0000256" key="4">
    <source>
        <dbReference type="ARBA" id="ARBA00022475"/>
    </source>
</evidence>
<keyword evidence="4" id="KW-1003">Cell membrane</keyword>
<dbReference type="AlphaFoldDB" id="A0A369WTK7"/>
<sequence length="353" mass="39084">MKRLNRYIGQTVLFSCLVVLLAIIGLDVLFAFVDELKDLNKHYTLDVAVRYVLLSIPGSVYEFIPLASLVGCLIGLGMLASSSELTVMRAAGVSKFRIVLSVSRPVLLLVIVAGLIGEFVVPVTGQQATVEKAKAHSGGRAVGTQYGVWHREGNWVMHFNAIERNGLVHGLTLYEFNDQRELLTASFIKEAEYEQGSWKLQRMRTTHFDGDQTRIVVMPEQRWESELKPEFLELLSLAPEDMSVYNLRGFIDYMNSQGINAAPHQLAFWSKLMQPLAIFSLVLIAVSFVFGSLRSVTMGQRVLVGILVGLVFKFSQDLLGPASTVYGFPPVIAVLTPIGACILAGFWMLRRGG</sequence>
<evidence type="ECO:0000256" key="9">
    <source>
        <dbReference type="SAM" id="Phobius"/>
    </source>
</evidence>
<evidence type="ECO:0000256" key="6">
    <source>
        <dbReference type="ARBA" id="ARBA00022989"/>
    </source>
</evidence>
<keyword evidence="7 9" id="KW-0472">Membrane</keyword>
<evidence type="ECO:0000256" key="2">
    <source>
        <dbReference type="ARBA" id="ARBA00004651"/>
    </source>
</evidence>
<feature type="transmembrane region" description="Helical" evidence="9">
    <location>
        <begin position="331"/>
        <end position="349"/>
    </location>
</feature>
<dbReference type="GO" id="GO:0015920">
    <property type="term" value="P:lipopolysaccharide transport"/>
    <property type="evidence" value="ECO:0007669"/>
    <property type="project" value="TreeGrafter"/>
</dbReference>
<dbReference type="Pfam" id="PF03739">
    <property type="entry name" value="LptF_LptG"/>
    <property type="match status" value="1"/>
</dbReference>
<dbReference type="InterPro" id="IPR030923">
    <property type="entry name" value="LptG"/>
</dbReference>
<comment type="caution">
    <text evidence="10">The sequence shown here is derived from an EMBL/GenBank/DDBJ whole genome shotgun (WGS) entry which is preliminary data.</text>
</comment>
<comment type="similarity">
    <text evidence="3">Belongs to the LptF/LptG family.</text>
</comment>
<accession>A0A369WTK7</accession>
<proteinExistence type="inferred from homology"/>
<dbReference type="GO" id="GO:0043190">
    <property type="term" value="C:ATP-binding cassette (ABC) transporter complex"/>
    <property type="evidence" value="ECO:0007669"/>
    <property type="project" value="InterPro"/>
</dbReference>
<evidence type="ECO:0000256" key="3">
    <source>
        <dbReference type="ARBA" id="ARBA00007725"/>
    </source>
</evidence>
<keyword evidence="5 9" id="KW-0812">Transmembrane</keyword>
<comment type="subunit">
    <text evidence="8">Component of the lipopolysaccharide transport and assembly complex. The LptBFG transporter is composed of two ATP-binding proteins (LptB) and two transmembrane proteins (LptF and LptG).</text>
</comment>
<dbReference type="GO" id="GO:0055085">
    <property type="term" value="P:transmembrane transport"/>
    <property type="evidence" value="ECO:0007669"/>
    <property type="project" value="InterPro"/>
</dbReference>
<reference evidence="10 11" key="1">
    <citation type="submission" date="2018-07" db="EMBL/GenBank/DDBJ databases">
        <title>Motiliproteus coralliicola sp. nov., a bacterium isolated from Coral.</title>
        <authorList>
            <person name="Wang G."/>
        </authorList>
    </citation>
    <scope>NUCLEOTIDE SEQUENCE [LARGE SCALE GENOMIC DNA]</scope>
    <source>
        <strain evidence="10 11">C34</strain>
    </source>
</reference>
<dbReference type="InterPro" id="IPR005495">
    <property type="entry name" value="LptG/LptF_permease"/>
</dbReference>
<dbReference type="PANTHER" id="PTHR33529:SF2">
    <property type="entry name" value="LIPOPOLYSACCHARIDE EXPORT SYSTEM PERMEASE PROTEIN LPTG"/>
    <property type="match status" value="1"/>
</dbReference>
<gene>
    <name evidence="10" type="primary">lptG</name>
    <name evidence="10" type="ORF">DV711_05405</name>
</gene>
<feature type="transmembrane region" description="Helical" evidence="9">
    <location>
        <begin position="272"/>
        <end position="290"/>
    </location>
</feature>
<dbReference type="Proteomes" id="UP000253769">
    <property type="component" value="Unassembled WGS sequence"/>
</dbReference>
<feature type="transmembrane region" description="Helical" evidence="9">
    <location>
        <begin position="12"/>
        <end position="33"/>
    </location>
</feature>
<dbReference type="OrthoDB" id="9776227at2"/>
<feature type="transmembrane region" description="Helical" evidence="9">
    <location>
        <begin position="102"/>
        <end position="121"/>
    </location>
</feature>
<dbReference type="PANTHER" id="PTHR33529">
    <property type="entry name" value="SLR0882 PROTEIN-RELATED"/>
    <property type="match status" value="1"/>
</dbReference>
<dbReference type="EMBL" id="QQOH01000001">
    <property type="protein sequence ID" value="RDE25007.1"/>
    <property type="molecule type" value="Genomic_DNA"/>
</dbReference>
<dbReference type="NCBIfam" id="TIGR04408">
    <property type="entry name" value="LptG_lptG"/>
    <property type="match status" value="1"/>
</dbReference>
<evidence type="ECO:0000313" key="11">
    <source>
        <dbReference type="Proteomes" id="UP000253769"/>
    </source>
</evidence>
<comment type="subcellular location">
    <subcellularLocation>
        <location evidence="2">Cell membrane</location>
        <topology evidence="2">Multi-pass membrane protein</topology>
    </subcellularLocation>
</comment>
<comment type="function">
    <text evidence="1">Part of the ABC transporter complex LptBFG involved in the translocation of lipopolysaccharide (LPS) from the inner membrane to the outer membrane.</text>
</comment>
<protein>
    <submittedName>
        <fullName evidence="10">LPS export ABC transporter permease LptG</fullName>
    </submittedName>
</protein>
<evidence type="ECO:0000256" key="8">
    <source>
        <dbReference type="ARBA" id="ARBA00026081"/>
    </source>
</evidence>
<name>A0A369WTK7_9GAMM</name>